<sequence>MPGLGRPLIIFIIAGVAQLGEQLICNQQVGGSSPLASSIIFVGSCPSGQWEQTVNLPAHAYGGSNPPLPTMYFEFKRRVGQNLTWLG</sequence>
<dbReference type="AntiFam" id="ANF00010">
    <property type="entry name" value="tRNA translation"/>
</dbReference>
<name>A0A381TPE0_9ZZZZ</name>
<gene>
    <name evidence="1" type="ORF">METZ01_LOCUS70508</name>
</gene>
<accession>A0A381TPE0</accession>
<dbReference type="EMBL" id="UINC01004898">
    <property type="protein sequence ID" value="SVA17654.1"/>
    <property type="molecule type" value="Genomic_DNA"/>
</dbReference>
<proteinExistence type="predicted"/>
<reference evidence="1" key="1">
    <citation type="submission" date="2018-05" db="EMBL/GenBank/DDBJ databases">
        <authorList>
            <person name="Lanie J.A."/>
            <person name="Ng W.-L."/>
            <person name="Kazmierczak K.M."/>
            <person name="Andrzejewski T.M."/>
            <person name="Davidsen T.M."/>
            <person name="Wayne K.J."/>
            <person name="Tettelin H."/>
            <person name="Glass J.I."/>
            <person name="Rusch D."/>
            <person name="Podicherti R."/>
            <person name="Tsui H.-C.T."/>
            <person name="Winkler M.E."/>
        </authorList>
    </citation>
    <scope>NUCLEOTIDE SEQUENCE</scope>
</reference>
<organism evidence="1">
    <name type="scientific">marine metagenome</name>
    <dbReference type="NCBI Taxonomy" id="408172"/>
    <lineage>
        <taxon>unclassified sequences</taxon>
        <taxon>metagenomes</taxon>
        <taxon>ecological metagenomes</taxon>
    </lineage>
</organism>
<protein>
    <submittedName>
        <fullName evidence="1">Uncharacterized protein</fullName>
    </submittedName>
</protein>
<evidence type="ECO:0000313" key="1">
    <source>
        <dbReference type="EMBL" id="SVA17654.1"/>
    </source>
</evidence>
<dbReference type="AlphaFoldDB" id="A0A381TPE0"/>